<evidence type="ECO:0000313" key="3">
    <source>
        <dbReference type="EMBL" id="JAC47551.1"/>
    </source>
</evidence>
<dbReference type="Gene3D" id="3.40.50.1820">
    <property type="entry name" value="alpha/beta hydrolase"/>
    <property type="match status" value="1"/>
</dbReference>
<dbReference type="PANTHER" id="PTHR11559">
    <property type="entry name" value="CARBOXYLESTERASE"/>
    <property type="match status" value="1"/>
</dbReference>
<dbReference type="AlphaFoldDB" id="A0A034VW30"/>
<dbReference type="InterPro" id="IPR002018">
    <property type="entry name" value="CarbesteraseB"/>
</dbReference>
<dbReference type="Pfam" id="PF00135">
    <property type="entry name" value="COesterase"/>
    <property type="match status" value="1"/>
</dbReference>
<reference evidence="3" key="1">
    <citation type="journal article" date="2014" name="BMC Genomics">
        <title>Characterizing the developmental transcriptome of the oriental fruit fly, Bactrocera dorsalis (Diptera: Tephritidae) through comparative genomic analysis with Drosophila melanogaster utilizing modENCODE datasets.</title>
        <authorList>
            <person name="Geib S.M."/>
            <person name="Calla B."/>
            <person name="Hall B."/>
            <person name="Hou S."/>
            <person name="Manoukis N.C."/>
        </authorList>
    </citation>
    <scope>NUCLEOTIDE SEQUENCE</scope>
    <source>
        <strain evidence="3">Punador</strain>
    </source>
</reference>
<proteinExistence type="predicted"/>
<keyword evidence="1" id="KW-0325">Glycoprotein</keyword>
<name>A0A034VW30_BACDO</name>
<dbReference type="ESTHER" id="bacdo-a0a034w075">
    <property type="family name" value="Carb_B_Arthropoda"/>
</dbReference>
<evidence type="ECO:0000259" key="2">
    <source>
        <dbReference type="Pfam" id="PF00135"/>
    </source>
</evidence>
<dbReference type="SUPFAM" id="SSF53474">
    <property type="entry name" value="alpha/beta-Hydrolases"/>
    <property type="match status" value="1"/>
</dbReference>
<dbReference type="InterPro" id="IPR050309">
    <property type="entry name" value="Type-B_Carboxylest/Lipase"/>
</dbReference>
<protein>
    <submittedName>
        <fullName evidence="3">Esterase B1</fullName>
    </submittedName>
</protein>
<evidence type="ECO:0000256" key="1">
    <source>
        <dbReference type="ARBA" id="ARBA00023180"/>
    </source>
</evidence>
<dbReference type="InterPro" id="IPR029058">
    <property type="entry name" value="AB_hydrolase_fold"/>
</dbReference>
<organism evidence="3">
    <name type="scientific">Bactrocera dorsalis</name>
    <name type="common">Oriental fruit fly</name>
    <name type="synonym">Dacus dorsalis</name>
    <dbReference type="NCBI Taxonomy" id="27457"/>
    <lineage>
        <taxon>Eukaryota</taxon>
        <taxon>Metazoa</taxon>
        <taxon>Ecdysozoa</taxon>
        <taxon>Arthropoda</taxon>
        <taxon>Hexapoda</taxon>
        <taxon>Insecta</taxon>
        <taxon>Pterygota</taxon>
        <taxon>Neoptera</taxon>
        <taxon>Endopterygota</taxon>
        <taxon>Diptera</taxon>
        <taxon>Brachycera</taxon>
        <taxon>Muscomorpha</taxon>
        <taxon>Tephritoidea</taxon>
        <taxon>Tephritidae</taxon>
        <taxon>Bactrocera</taxon>
        <taxon>Bactrocera</taxon>
    </lineage>
</organism>
<feature type="domain" description="Carboxylesterase type B" evidence="2">
    <location>
        <begin position="12"/>
        <end position="95"/>
    </location>
</feature>
<sequence>MTGNSANAEVLAETTLGTVKGKRNTSIYDDNYYSFERIPFAQPPLGALRFKAPVAATPWQGVLDCTQKAEKPLQKNARTNEIEGDEDCLYLNIYAKKVSG</sequence>
<dbReference type="EMBL" id="GAKP01011401">
    <property type="protein sequence ID" value="JAC47551.1"/>
    <property type="molecule type" value="Transcribed_RNA"/>
</dbReference>
<gene>
    <name evidence="3" type="primary">EST1</name>
</gene>
<accession>A0A034VW30</accession>